<comment type="caution">
    <text evidence="3">The sequence shown here is derived from an EMBL/GenBank/DDBJ whole genome shotgun (WGS) entry which is preliminary data.</text>
</comment>
<keyword evidence="4" id="KW-1185">Reference proteome</keyword>
<dbReference type="InterPro" id="IPR001910">
    <property type="entry name" value="Inosine/uridine_hydrolase_dom"/>
</dbReference>
<feature type="chain" id="PRO_5020308717" evidence="1">
    <location>
        <begin position="18"/>
        <end position="336"/>
    </location>
</feature>
<dbReference type="EMBL" id="SOCA01000001">
    <property type="protein sequence ID" value="TDU81689.1"/>
    <property type="molecule type" value="Genomic_DNA"/>
</dbReference>
<dbReference type="Gene3D" id="3.90.245.10">
    <property type="entry name" value="Ribonucleoside hydrolase-like"/>
    <property type="match status" value="1"/>
</dbReference>
<accession>A0A4R7SSN0</accession>
<dbReference type="Proteomes" id="UP000295662">
    <property type="component" value="Unassembled WGS sequence"/>
</dbReference>
<evidence type="ECO:0000313" key="4">
    <source>
        <dbReference type="Proteomes" id="UP000295662"/>
    </source>
</evidence>
<proteinExistence type="predicted"/>
<dbReference type="AlphaFoldDB" id="A0A4R7SSN0"/>
<reference evidence="3 4" key="1">
    <citation type="submission" date="2019-03" db="EMBL/GenBank/DDBJ databases">
        <title>Genomic Encyclopedia of Archaeal and Bacterial Type Strains, Phase II (KMG-II): from individual species to whole genera.</title>
        <authorList>
            <person name="Goeker M."/>
        </authorList>
    </citation>
    <scope>NUCLEOTIDE SEQUENCE [LARGE SCALE GENOMIC DNA]</scope>
    <source>
        <strain evidence="3 4">ATCC 25309</strain>
    </source>
</reference>
<dbReference type="GO" id="GO:0016799">
    <property type="term" value="F:hydrolase activity, hydrolyzing N-glycosyl compounds"/>
    <property type="evidence" value="ECO:0007669"/>
    <property type="project" value="InterPro"/>
</dbReference>
<sequence length="336" mass="37094">MKTLLFSLLLIVTPGLAAPVKVIFDTDMGNDVDDVMALEMIHNLQKRGACELLAVTITKDHPQAAAFVDAVNTFHGYPDVPVGVVRNGVAQDGGKFNSLADEKNPDGSFRYPHDLLTGADAPEAVALLRKVLAAQADQSVAMVQVGFFTNFARLLDSKPDEHSPLSGRDLLKQKVTLLSIMAGAFQTVNWNTRHLEYNVIKDIPAAQKLASQWPTPIVWSGFEIGVAAAYPHVSIERDFDYVKHHPLKEAYYAYNPPPHDRPTWDPTSVLYAIYPDRGYFDLSPPGGVTVEENGATWYRPSKDGKGHHRYLVMSVTQAERVREAIVQLCVEPPGKH</sequence>
<keyword evidence="1" id="KW-0732">Signal</keyword>
<organism evidence="3 4">
    <name type="scientific">Prosthecobacter fusiformis</name>
    <dbReference type="NCBI Taxonomy" id="48464"/>
    <lineage>
        <taxon>Bacteria</taxon>
        <taxon>Pseudomonadati</taxon>
        <taxon>Verrucomicrobiota</taxon>
        <taxon>Verrucomicrobiia</taxon>
        <taxon>Verrucomicrobiales</taxon>
        <taxon>Verrucomicrobiaceae</taxon>
        <taxon>Prosthecobacter</taxon>
    </lineage>
</organism>
<dbReference type="InterPro" id="IPR036452">
    <property type="entry name" value="Ribo_hydro-like"/>
</dbReference>
<protein>
    <submittedName>
        <fullName evidence="3">Inosine-uridine preferring nucleoside hydrolase</fullName>
    </submittedName>
</protein>
<evidence type="ECO:0000256" key="1">
    <source>
        <dbReference type="SAM" id="SignalP"/>
    </source>
</evidence>
<feature type="domain" description="Inosine/uridine-preferring nucleoside hydrolase" evidence="2">
    <location>
        <begin position="22"/>
        <end position="297"/>
    </location>
</feature>
<evidence type="ECO:0000313" key="3">
    <source>
        <dbReference type="EMBL" id="TDU81689.1"/>
    </source>
</evidence>
<feature type="signal peptide" evidence="1">
    <location>
        <begin position="1"/>
        <end position="17"/>
    </location>
</feature>
<gene>
    <name evidence="3" type="ORF">EI77_00999</name>
</gene>
<dbReference type="SUPFAM" id="SSF53590">
    <property type="entry name" value="Nucleoside hydrolase"/>
    <property type="match status" value="1"/>
</dbReference>
<dbReference type="PANTHER" id="PTHR43264">
    <property type="match status" value="1"/>
</dbReference>
<name>A0A4R7SSN0_9BACT</name>
<dbReference type="OrthoDB" id="128573at2"/>
<dbReference type="CDD" id="cd02652">
    <property type="entry name" value="nuc_hydro_2"/>
    <property type="match status" value="1"/>
</dbReference>
<keyword evidence="3" id="KW-0378">Hydrolase</keyword>
<evidence type="ECO:0000259" key="2">
    <source>
        <dbReference type="Pfam" id="PF01156"/>
    </source>
</evidence>
<dbReference type="Pfam" id="PF01156">
    <property type="entry name" value="IU_nuc_hydro"/>
    <property type="match status" value="1"/>
</dbReference>
<dbReference type="PANTHER" id="PTHR43264:SF1">
    <property type="entry name" value="INOSINE_URIDINE-PREFERRING NUCLEOSIDE HYDROLASE DOMAIN-CONTAINING PROTEIN"/>
    <property type="match status" value="1"/>
</dbReference>
<dbReference type="RefSeq" id="WP_133793620.1">
    <property type="nucleotide sequence ID" value="NZ_SOCA01000001.1"/>
</dbReference>